<feature type="domain" description="GGDEF" evidence="4">
    <location>
        <begin position="290"/>
        <end position="423"/>
    </location>
</feature>
<organism evidence="6 7">
    <name type="scientific">Alteromonas confluentis</name>
    <dbReference type="NCBI Taxonomy" id="1656094"/>
    <lineage>
        <taxon>Bacteria</taxon>
        <taxon>Pseudomonadati</taxon>
        <taxon>Pseudomonadota</taxon>
        <taxon>Gammaproteobacteria</taxon>
        <taxon>Alteromonadales</taxon>
        <taxon>Alteromonadaceae</taxon>
        <taxon>Alteromonas/Salinimonas group</taxon>
        <taxon>Alteromonas</taxon>
    </lineage>
</organism>
<dbReference type="SMART" id="SM00052">
    <property type="entry name" value="EAL"/>
    <property type="match status" value="1"/>
</dbReference>
<protein>
    <submittedName>
        <fullName evidence="6">Signaling protein</fullName>
    </submittedName>
</protein>
<dbReference type="PROSITE" id="PS50924">
    <property type="entry name" value="MHYT"/>
    <property type="match status" value="1"/>
</dbReference>
<evidence type="ECO:0000313" key="6">
    <source>
        <dbReference type="EMBL" id="OFC69085.1"/>
    </source>
</evidence>
<comment type="cofactor">
    <cofactor evidence="1">
        <name>Mg(2+)</name>
        <dbReference type="ChEBI" id="CHEBI:18420"/>
    </cofactor>
</comment>
<dbReference type="STRING" id="1656094.BFC18_20335"/>
<feature type="transmembrane region" description="Helical" evidence="2">
    <location>
        <begin position="139"/>
        <end position="160"/>
    </location>
</feature>
<evidence type="ECO:0000259" key="4">
    <source>
        <dbReference type="PROSITE" id="PS50887"/>
    </source>
</evidence>
<dbReference type="CDD" id="cd01949">
    <property type="entry name" value="GGDEF"/>
    <property type="match status" value="1"/>
</dbReference>
<dbReference type="EMBL" id="MDHN01000041">
    <property type="protein sequence ID" value="OFC69085.1"/>
    <property type="molecule type" value="Genomic_DNA"/>
</dbReference>
<evidence type="ECO:0000259" key="5">
    <source>
        <dbReference type="PROSITE" id="PS50924"/>
    </source>
</evidence>
<feature type="transmembrane region" description="Helical" evidence="2">
    <location>
        <begin position="6"/>
        <end position="29"/>
    </location>
</feature>
<dbReference type="SMART" id="SM00267">
    <property type="entry name" value="GGDEF"/>
    <property type="match status" value="1"/>
</dbReference>
<dbReference type="SUPFAM" id="SSF141868">
    <property type="entry name" value="EAL domain-like"/>
    <property type="match status" value="1"/>
</dbReference>
<dbReference type="Pfam" id="PF00563">
    <property type="entry name" value="EAL"/>
    <property type="match status" value="1"/>
</dbReference>
<dbReference type="GO" id="GO:0016020">
    <property type="term" value="C:membrane"/>
    <property type="evidence" value="ECO:0007669"/>
    <property type="project" value="UniProtKB-UniRule"/>
</dbReference>
<dbReference type="CDD" id="cd01948">
    <property type="entry name" value="EAL"/>
    <property type="match status" value="1"/>
</dbReference>
<dbReference type="InterPro" id="IPR029787">
    <property type="entry name" value="Nucleotide_cyclase"/>
</dbReference>
<feature type="domain" description="EAL" evidence="3">
    <location>
        <begin position="432"/>
        <end position="686"/>
    </location>
</feature>
<keyword evidence="2" id="KW-0472">Membrane</keyword>
<feature type="transmembrane region" description="Helical" evidence="2">
    <location>
        <begin position="211"/>
        <end position="234"/>
    </location>
</feature>
<dbReference type="PROSITE" id="PS50887">
    <property type="entry name" value="GGDEF"/>
    <property type="match status" value="1"/>
</dbReference>
<sequence>MEAQYHIGLVALSLGVAFIASLTALDMAGRLRATKGLASKLWLGGGAFSMGVGIWAMHFVGMLAMDMSSAVAYNIPLTVISFAAAVLSSALALTVVKTGKLTATRLCSGAALMGAGVCLMHYIGMAAMQIHGELSYQPFIFALSVLIAVTASGAALWLVFRLNPTSKQRPSLWYRTGAGLVMALGITGMHYTGMAATIYPEHAMMNNDDGLSPALLAIYVATVSVIIMLGALLLSIYDTHLTSANAQLAASLSEANTELKGMVYRDPLTKLPNRLFFEEKITELLSEGCDSFSVFFVDLDHFKKINDSLGHHVGDILIKQSAARLSAAVRDTDLVARVGGDEFMVLIQGNPSKKTAESLAFRIVETLQQPFQIEDVMVNVSSSVGVSMYPEHAEQMHELMVYADAAMYAAKKSGRNSYVFYQQDMTSGTERRAKMDERLRLALANGSLHLAYQPKVDVLTGVVTGVEALIRWQDEELGVVTPDELIPFAEDSNLILPLGDWVLKTACQFSAKWEHENGKPLPIAVNISAMQLSHRGFIDSVRQVLEDTGLNPRRLELELTESTLVKDPKYAQEVMFQLRDIGVSISIDDFGTGYSNLAQLRRFPIDRLKIDKSFMSEAVVNEQDAAIVKSVIALAQILNLQVTTEGIETEEQLEFVRSLKGQEYQGYYYSKALEADDLRDLLVEKLQSMDLTA</sequence>
<dbReference type="InterPro" id="IPR001633">
    <property type="entry name" value="EAL_dom"/>
</dbReference>
<dbReference type="PANTHER" id="PTHR44757:SF2">
    <property type="entry name" value="BIOFILM ARCHITECTURE MAINTENANCE PROTEIN MBAA"/>
    <property type="match status" value="1"/>
</dbReference>
<gene>
    <name evidence="6" type="ORF">BFC18_20335</name>
</gene>
<dbReference type="GO" id="GO:0003824">
    <property type="term" value="F:catalytic activity"/>
    <property type="evidence" value="ECO:0007669"/>
    <property type="project" value="UniProtKB-ARBA"/>
</dbReference>
<dbReference type="Pfam" id="PF03707">
    <property type="entry name" value="MHYT"/>
    <property type="match status" value="2"/>
</dbReference>
<dbReference type="SUPFAM" id="SSF55073">
    <property type="entry name" value="Nucleotide cyclase"/>
    <property type="match status" value="1"/>
</dbReference>
<feature type="transmembrane region" description="Helical" evidence="2">
    <location>
        <begin position="71"/>
        <end position="94"/>
    </location>
</feature>
<dbReference type="Gene3D" id="3.20.20.450">
    <property type="entry name" value="EAL domain"/>
    <property type="match status" value="1"/>
</dbReference>
<dbReference type="InterPro" id="IPR005330">
    <property type="entry name" value="MHYT_dom"/>
</dbReference>
<dbReference type="InterPro" id="IPR035919">
    <property type="entry name" value="EAL_sf"/>
</dbReference>
<keyword evidence="2" id="KW-0812">Transmembrane</keyword>
<feature type="domain" description="MHYT" evidence="5">
    <location>
        <begin position="5"/>
        <end position="200"/>
    </location>
</feature>
<keyword evidence="2" id="KW-1133">Transmembrane helix</keyword>
<evidence type="ECO:0000313" key="7">
    <source>
        <dbReference type="Proteomes" id="UP000175691"/>
    </source>
</evidence>
<evidence type="ECO:0000256" key="1">
    <source>
        <dbReference type="ARBA" id="ARBA00001946"/>
    </source>
</evidence>
<keyword evidence="7" id="KW-1185">Reference proteome</keyword>
<dbReference type="FunFam" id="3.30.70.270:FF:000001">
    <property type="entry name" value="Diguanylate cyclase domain protein"/>
    <property type="match status" value="1"/>
</dbReference>
<feature type="transmembrane region" description="Helical" evidence="2">
    <location>
        <begin position="172"/>
        <end position="191"/>
    </location>
</feature>
<evidence type="ECO:0000259" key="3">
    <source>
        <dbReference type="PROSITE" id="PS50883"/>
    </source>
</evidence>
<dbReference type="RefSeq" id="WP_070127257.1">
    <property type="nucleotide sequence ID" value="NZ_MDHN01000041.1"/>
</dbReference>
<dbReference type="OrthoDB" id="1316910at2"/>
<dbReference type="Proteomes" id="UP000175691">
    <property type="component" value="Unassembled WGS sequence"/>
</dbReference>
<comment type="caution">
    <text evidence="6">The sequence shown here is derived from an EMBL/GenBank/DDBJ whole genome shotgun (WGS) entry which is preliminary data.</text>
</comment>
<dbReference type="InterPro" id="IPR052155">
    <property type="entry name" value="Biofilm_reg_signaling"/>
</dbReference>
<dbReference type="AlphaFoldDB" id="A0A1E7Z6C6"/>
<dbReference type="Pfam" id="PF00990">
    <property type="entry name" value="GGDEF"/>
    <property type="match status" value="1"/>
</dbReference>
<dbReference type="InterPro" id="IPR000160">
    <property type="entry name" value="GGDEF_dom"/>
</dbReference>
<dbReference type="InterPro" id="IPR043128">
    <property type="entry name" value="Rev_trsase/Diguanyl_cyclase"/>
</dbReference>
<dbReference type="NCBIfam" id="TIGR00254">
    <property type="entry name" value="GGDEF"/>
    <property type="match status" value="1"/>
</dbReference>
<name>A0A1E7Z6C6_9ALTE</name>
<dbReference type="PANTHER" id="PTHR44757">
    <property type="entry name" value="DIGUANYLATE CYCLASE DGCP"/>
    <property type="match status" value="1"/>
</dbReference>
<dbReference type="Gene3D" id="3.30.70.270">
    <property type="match status" value="1"/>
</dbReference>
<dbReference type="PROSITE" id="PS50883">
    <property type="entry name" value="EAL"/>
    <property type="match status" value="1"/>
</dbReference>
<evidence type="ECO:0000256" key="2">
    <source>
        <dbReference type="PROSITE-ProRule" id="PRU00244"/>
    </source>
</evidence>
<feature type="transmembrane region" description="Helical" evidence="2">
    <location>
        <begin position="106"/>
        <end position="127"/>
    </location>
</feature>
<reference evidence="6 7" key="1">
    <citation type="submission" date="2016-08" db="EMBL/GenBank/DDBJ databases">
        <authorList>
            <person name="Seilhamer J.J."/>
        </authorList>
    </citation>
    <scope>NUCLEOTIDE SEQUENCE [LARGE SCALE GENOMIC DNA]</scope>
    <source>
        <strain evidence="6 7">KCTC 42603</strain>
    </source>
</reference>
<feature type="transmembrane region" description="Helical" evidence="2">
    <location>
        <begin position="41"/>
        <end position="65"/>
    </location>
</feature>
<proteinExistence type="predicted"/>
<accession>A0A1E7Z6C6</accession>